<dbReference type="PRINTS" id="PR00039">
    <property type="entry name" value="HTHLYSR"/>
</dbReference>
<evidence type="ECO:0000256" key="1">
    <source>
        <dbReference type="ARBA" id="ARBA00009437"/>
    </source>
</evidence>
<reference evidence="6 7" key="1">
    <citation type="submission" date="2019-03" db="EMBL/GenBank/DDBJ databases">
        <title>Draft genome sequence of an environmental Acinetobacter seifertii from Brazil.</title>
        <authorList>
            <person name="Furlan J.P.R."/>
            <person name="Stehling E.G."/>
        </authorList>
    </citation>
    <scope>NUCLEOTIDE SEQUENCE [LARGE SCALE GENOMIC DNA]</scope>
    <source>
        <strain evidence="6 7">SAb133</strain>
    </source>
</reference>
<dbReference type="EMBL" id="SNSA01000001">
    <property type="protein sequence ID" value="TEU29903.1"/>
    <property type="molecule type" value="Genomic_DNA"/>
</dbReference>
<dbReference type="Gene3D" id="1.10.10.10">
    <property type="entry name" value="Winged helix-like DNA-binding domain superfamily/Winged helix DNA-binding domain"/>
    <property type="match status" value="1"/>
</dbReference>
<keyword evidence="3" id="KW-0238">DNA-binding</keyword>
<dbReference type="InterPro" id="IPR050389">
    <property type="entry name" value="LysR-type_TF"/>
</dbReference>
<evidence type="ECO:0000256" key="4">
    <source>
        <dbReference type="ARBA" id="ARBA00023163"/>
    </source>
</evidence>
<dbReference type="CDD" id="cd08417">
    <property type="entry name" value="PBP2_Nitroaromatics_like"/>
    <property type="match status" value="1"/>
</dbReference>
<dbReference type="PANTHER" id="PTHR30118">
    <property type="entry name" value="HTH-TYPE TRANSCRIPTIONAL REGULATOR LEUO-RELATED"/>
    <property type="match status" value="1"/>
</dbReference>
<evidence type="ECO:0000256" key="2">
    <source>
        <dbReference type="ARBA" id="ARBA00023015"/>
    </source>
</evidence>
<keyword evidence="2" id="KW-0805">Transcription regulation</keyword>
<organism evidence="6 7">
    <name type="scientific">Acinetobacter seifertii</name>
    <dbReference type="NCBI Taxonomy" id="1530123"/>
    <lineage>
        <taxon>Bacteria</taxon>
        <taxon>Pseudomonadati</taxon>
        <taxon>Pseudomonadota</taxon>
        <taxon>Gammaproteobacteria</taxon>
        <taxon>Moraxellales</taxon>
        <taxon>Moraxellaceae</taxon>
        <taxon>Acinetobacter</taxon>
        <taxon>Acinetobacter calcoaceticus/baumannii complex</taxon>
    </lineage>
</organism>
<comment type="similarity">
    <text evidence="1">Belongs to the LysR transcriptional regulatory family.</text>
</comment>
<proteinExistence type="inferred from homology"/>
<dbReference type="PANTHER" id="PTHR30118:SF15">
    <property type="entry name" value="TRANSCRIPTIONAL REGULATORY PROTEIN"/>
    <property type="match status" value="1"/>
</dbReference>
<comment type="caution">
    <text evidence="6">The sequence shown here is derived from an EMBL/GenBank/DDBJ whole genome shotgun (WGS) entry which is preliminary data.</text>
</comment>
<dbReference type="GO" id="GO:0003677">
    <property type="term" value="F:DNA binding"/>
    <property type="evidence" value="ECO:0007669"/>
    <property type="project" value="UniProtKB-KW"/>
</dbReference>
<dbReference type="Gene3D" id="3.40.190.10">
    <property type="entry name" value="Periplasmic binding protein-like II"/>
    <property type="match status" value="2"/>
</dbReference>
<dbReference type="Proteomes" id="UP000297445">
    <property type="component" value="Unassembled WGS sequence"/>
</dbReference>
<sequence>MKSLDLTRFDLNLLVVLEALWNERHVGRAAESLHITQSATSHALSRLRNTLEDPLFIRNPKGIEPTPLTVELMPQVKTALELIRQVATPRGQFDPMNLKRPLVVAVTDHAILTVINPAFAKLQKAAPDIVLKLKQANSESALSMLDNGDIDIVIGSGSFFQIPQRLDCQFVHQERFVGIARKNHPALIKRDNKKYIDINNFIKFPHILVSPNGDIRGIVDEVLKTHNLTRKISVICPSFLAVPFLVGSSDSIAVIAERVALKLQETAQLSIFELPLVLPTWEVYIIRSRDRINEPMIEWITNTLISAQSAS</sequence>
<dbReference type="SUPFAM" id="SSF53850">
    <property type="entry name" value="Periplasmic binding protein-like II"/>
    <property type="match status" value="1"/>
</dbReference>
<evidence type="ECO:0000259" key="5">
    <source>
        <dbReference type="PROSITE" id="PS50931"/>
    </source>
</evidence>
<dbReference type="InterPro" id="IPR036390">
    <property type="entry name" value="WH_DNA-bd_sf"/>
</dbReference>
<name>A0A5E9PK54_9GAMM</name>
<dbReference type="SUPFAM" id="SSF46785">
    <property type="entry name" value="Winged helix' DNA-binding domain"/>
    <property type="match status" value="1"/>
</dbReference>
<evidence type="ECO:0000313" key="7">
    <source>
        <dbReference type="Proteomes" id="UP000297445"/>
    </source>
</evidence>
<protein>
    <submittedName>
        <fullName evidence="6">LysR family transcriptional regulator</fullName>
    </submittedName>
</protein>
<dbReference type="InterPro" id="IPR036388">
    <property type="entry name" value="WH-like_DNA-bd_sf"/>
</dbReference>
<dbReference type="InterPro" id="IPR005119">
    <property type="entry name" value="LysR_subst-bd"/>
</dbReference>
<keyword evidence="4" id="KW-0804">Transcription</keyword>
<dbReference type="Pfam" id="PF03466">
    <property type="entry name" value="LysR_substrate"/>
    <property type="match status" value="1"/>
</dbReference>
<dbReference type="Pfam" id="PF00126">
    <property type="entry name" value="HTH_1"/>
    <property type="match status" value="1"/>
</dbReference>
<evidence type="ECO:0000256" key="3">
    <source>
        <dbReference type="ARBA" id="ARBA00023125"/>
    </source>
</evidence>
<dbReference type="GO" id="GO:0003700">
    <property type="term" value="F:DNA-binding transcription factor activity"/>
    <property type="evidence" value="ECO:0007669"/>
    <property type="project" value="InterPro"/>
</dbReference>
<feature type="domain" description="HTH lysR-type" evidence="5">
    <location>
        <begin position="9"/>
        <end position="66"/>
    </location>
</feature>
<dbReference type="InterPro" id="IPR000847">
    <property type="entry name" value="LysR_HTH_N"/>
</dbReference>
<dbReference type="AlphaFoldDB" id="A0A5E9PK54"/>
<dbReference type="InterPro" id="IPR037402">
    <property type="entry name" value="YidZ_PBP2"/>
</dbReference>
<accession>A0A5E9PK54</accession>
<dbReference type="RefSeq" id="WP_134261686.1">
    <property type="nucleotide sequence ID" value="NZ_JBDKZE010000001.1"/>
</dbReference>
<gene>
    <name evidence="6" type="ORF">E2R16_02490</name>
</gene>
<dbReference type="PROSITE" id="PS50931">
    <property type="entry name" value="HTH_LYSR"/>
    <property type="match status" value="1"/>
</dbReference>
<evidence type="ECO:0000313" key="6">
    <source>
        <dbReference type="EMBL" id="TEU29903.1"/>
    </source>
</evidence>